<dbReference type="Proteomes" id="UP001529235">
    <property type="component" value="Unassembled WGS sequence"/>
</dbReference>
<dbReference type="SUPFAM" id="SSF53807">
    <property type="entry name" value="Helical backbone' metal receptor"/>
    <property type="match status" value="1"/>
</dbReference>
<dbReference type="RefSeq" id="WP_285273319.1">
    <property type="nucleotide sequence ID" value="NZ_JASNVW010000001.1"/>
</dbReference>
<sequence length="385" mass="42288">MEIKTIALIVIALIIGIAIGYTPIAFMPKTLETITIPVYETVTYRETVVTTVTQVQQTTVSLSWPRKVVDALGREITFDAPPQRVVSTIPSITENLFALGVGTKVIGVDQYSNYPPEVLDLINKGSIAVVGKPWTLDIEKIAALKPDIVFMCRGVKPQETQFAPKLEEMGIKTFFLTCDTAKDQYDIYKDLRLLGQIFGVEQKAEEVISNIDKKISSIINKLVNVSRPRVLQLAGPPSWGLWSAGGDTFIGWLIKTAGGSNIASTYSGWPQLSYEYILSKDPEVIIITAHDVDAKSVYKEVSSSPLVNTTAWKKGRVYLLTGEADDVLSRPGPRIAEALEILAKIIHPEIFGEITRSDVTNIVSMSFSLIDVSGFINIEIKAVVV</sequence>
<evidence type="ECO:0000313" key="3">
    <source>
        <dbReference type="EMBL" id="MDK6028354.1"/>
    </source>
</evidence>
<dbReference type="EMBL" id="JASNVW010000001">
    <property type="protein sequence ID" value="MDK6028354.1"/>
    <property type="molecule type" value="Genomic_DNA"/>
</dbReference>
<dbReference type="InterPro" id="IPR002491">
    <property type="entry name" value="ABC_transptr_periplasmic_BD"/>
</dbReference>
<reference evidence="3 4" key="1">
    <citation type="submission" date="2023-05" db="EMBL/GenBank/DDBJ databases">
        <title>A new hyperthermophilic archaea 'Ignisphaera cupida' sp. nov. and description of the family 'Ignisphaeraceae' fam. nov.</title>
        <authorList>
            <person name="Podosokorskaya O.A."/>
            <person name="Elcheninov A.G."/>
            <person name="Klukina A."/>
            <person name="Merkel A.Y."/>
        </authorList>
    </citation>
    <scope>NUCLEOTIDE SEQUENCE [LARGE SCALE GENOMIC DNA]</scope>
    <source>
        <strain evidence="3 4">4213-co</strain>
    </source>
</reference>
<dbReference type="CDD" id="cd01143">
    <property type="entry name" value="YvrC"/>
    <property type="match status" value="1"/>
</dbReference>
<evidence type="ECO:0000259" key="2">
    <source>
        <dbReference type="PROSITE" id="PS50983"/>
    </source>
</evidence>
<evidence type="ECO:0000313" key="4">
    <source>
        <dbReference type="Proteomes" id="UP001529235"/>
    </source>
</evidence>
<accession>A0ABD4Z6I8</accession>
<evidence type="ECO:0000256" key="1">
    <source>
        <dbReference type="SAM" id="Phobius"/>
    </source>
</evidence>
<comment type="caution">
    <text evidence="3">The sequence shown here is derived from an EMBL/GenBank/DDBJ whole genome shotgun (WGS) entry which is preliminary data.</text>
</comment>
<keyword evidence="1" id="KW-0812">Transmembrane</keyword>
<keyword evidence="1" id="KW-1133">Transmembrane helix</keyword>
<keyword evidence="4" id="KW-1185">Reference proteome</keyword>
<dbReference type="PROSITE" id="PS50983">
    <property type="entry name" value="FE_B12_PBP"/>
    <property type="match status" value="1"/>
</dbReference>
<proteinExistence type="predicted"/>
<keyword evidence="1" id="KW-0472">Membrane</keyword>
<gene>
    <name evidence="3" type="ORF">QPL79_03125</name>
</gene>
<feature type="transmembrane region" description="Helical" evidence="1">
    <location>
        <begin position="6"/>
        <end position="26"/>
    </location>
</feature>
<dbReference type="Pfam" id="PF01497">
    <property type="entry name" value="Peripla_BP_2"/>
    <property type="match status" value="1"/>
</dbReference>
<dbReference type="PANTHER" id="PTHR30535:SF34">
    <property type="entry name" value="MOLYBDATE-BINDING PROTEIN MOLA"/>
    <property type="match status" value="1"/>
</dbReference>
<dbReference type="PANTHER" id="PTHR30535">
    <property type="entry name" value="VITAMIN B12-BINDING PROTEIN"/>
    <property type="match status" value="1"/>
</dbReference>
<dbReference type="AlphaFoldDB" id="A0ABD4Z6I8"/>
<protein>
    <submittedName>
        <fullName evidence="3">ABC transporter substrate-binding protein</fullName>
    </submittedName>
</protein>
<feature type="domain" description="Fe/B12 periplasmic-binding" evidence="2">
    <location>
        <begin position="84"/>
        <end position="350"/>
    </location>
</feature>
<dbReference type="InterPro" id="IPR050902">
    <property type="entry name" value="ABC_Transporter_SBP"/>
</dbReference>
<dbReference type="Gene3D" id="3.40.50.1980">
    <property type="entry name" value="Nitrogenase molybdenum iron protein domain"/>
    <property type="match status" value="2"/>
</dbReference>
<name>A0ABD4Z6I8_9CREN</name>
<organism evidence="3 4">
    <name type="scientific">Ignisphaera cupida</name>
    <dbReference type="NCBI Taxonomy" id="3050454"/>
    <lineage>
        <taxon>Archaea</taxon>
        <taxon>Thermoproteota</taxon>
        <taxon>Thermoprotei</taxon>
        <taxon>Desulfurococcales</taxon>
        <taxon>Desulfurococcaceae</taxon>
        <taxon>Ignisphaera</taxon>
    </lineage>
</organism>